<evidence type="ECO:0000256" key="9">
    <source>
        <dbReference type="ARBA" id="ARBA00023136"/>
    </source>
</evidence>
<dbReference type="PIRSF" id="PIRSF005465">
    <property type="entry name" value="GIRK_kir"/>
    <property type="match status" value="1"/>
</dbReference>
<dbReference type="InterPro" id="IPR041647">
    <property type="entry name" value="IRK_C"/>
</dbReference>
<dbReference type="Gene3D" id="2.60.40.1400">
    <property type="entry name" value="G protein-activated inward rectifier potassium channel 1"/>
    <property type="match status" value="1"/>
</dbReference>
<keyword evidence="10 11" id="KW-0407">Ion channel</keyword>
<evidence type="ECO:0000256" key="10">
    <source>
        <dbReference type="ARBA" id="ARBA00023303"/>
    </source>
</evidence>
<evidence type="ECO:0000256" key="7">
    <source>
        <dbReference type="ARBA" id="ARBA00022989"/>
    </source>
</evidence>
<gene>
    <name evidence="16" type="primary">LOC100366523</name>
</gene>
<feature type="transmembrane region" description="Helical" evidence="12">
    <location>
        <begin position="124"/>
        <end position="148"/>
    </location>
</feature>
<dbReference type="InterPro" id="IPR040445">
    <property type="entry name" value="Kir_TM"/>
</dbReference>
<accession>A0ABM0GUW2</accession>
<keyword evidence="8 11" id="KW-0406">Ion transport</keyword>
<keyword evidence="6 11" id="KW-0630">Potassium</keyword>
<dbReference type="InterPro" id="IPR014756">
    <property type="entry name" value="Ig_E-set"/>
</dbReference>
<evidence type="ECO:0000259" key="14">
    <source>
        <dbReference type="Pfam" id="PF17655"/>
    </source>
</evidence>
<evidence type="ECO:0000259" key="13">
    <source>
        <dbReference type="Pfam" id="PF01007"/>
    </source>
</evidence>
<comment type="similarity">
    <text evidence="11">Belongs to the inward rectifier-type potassium channel (TC 1.A.2.1) family.</text>
</comment>
<evidence type="ECO:0000256" key="3">
    <source>
        <dbReference type="ARBA" id="ARBA00022538"/>
    </source>
</evidence>
<dbReference type="InterPro" id="IPR013518">
    <property type="entry name" value="K_chnl_inward-rec_Kir_cyto"/>
</dbReference>
<evidence type="ECO:0000313" key="15">
    <source>
        <dbReference type="Proteomes" id="UP000694865"/>
    </source>
</evidence>
<feature type="non-terminal residue" evidence="16">
    <location>
        <position position="1"/>
    </location>
</feature>
<dbReference type="Gene3D" id="1.10.287.70">
    <property type="match status" value="1"/>
</dbReference>
<comment type="subcellular location">
    <subcellularLocation>
        <location evidence="1 11">Membrane</location>
        <topology evidence="1 11">Multi-pass membrane protein</topology>
    </subcellularLocation>
</comment>
<feature type="domain" description="Potassium channel inwardly rectifying transmembrane" evidence="13">
    <location>
        <begin position="12"/>
        <end position="153"/>
    </location>
</feature>
<reference evidence="16" key="1">
    <citation type="submission" date="2025-08" db="UniProtKB">
        <authorList>
            <consortium name="RefSeq"/>
        </authorList>
    </citation>
    <scope>IDENTIFICATION</scope>
    <source>
        <tissue evidence="16">Testes</tissue>
    </source>
</reference>
<keyword evidence="9 12" id="KW-0472">Membrane</keyword>
<dbReference type="RefSeq" id="XP_002737872.2">
    <property type="nucleotide sequence ID" value="XM_002737826.2"/>
</dbReference>
<organism evidence="15 16">
    <name type="scientific">Saccoglossus kowalevskii</name>
    <name type="common">Acorn worm</name>
    <dbReference type="NCBI Taxonomy" id="10224"/>
    <lineage>
        <taxon>Eukaryota</taxon>
        <taxon>Metazoa</taxon>
        <taxon>Hemichordata</taxon>
        <taxon>Enteropneusta</taxon>
        <taxon>Harrimaniidae</taxon>
        <taxon>Saccoglossus</taxon>
    </lineage>
</organism>
<dbReference type="GeneID" id="100366523"/>
<evidence type="ECO:0000256" key="1">
    <source>
        <dbReference type="ARBA" id="ARBA00004141"/>
    </source>
</evidence>
<feature type="domain" description="Inward rectifier potassium channel C-terminal" evidence="14">
    <location>
        <begin position="160"/>
        <end position="329"/>
    </location>
</feature>
<evidence type="ECO:0000256" key="2">
    <source>
        <dbReference type="ARBA" id="ARBA00022448"/>
    </source>
</evidence>
<keyword evidence="2 11" id="KW-0813">Transport</keyword>
<dbReference type="InterPro" id="IPR016449">
    <property type="entry name" value="K_chnl_inward-rec_Kir"/>
</dbReference>
<dbReference type="SUPFAM" id="SSF81324">
    <property type="entry name" value="Voltage-gated potassium channels"/>
    <property type="match status" value="1"/>
</dbReference>
<dbReference type="SUPFAM" id="SSF81296">
    <property type="entry name" value="E set domains"/>
    <property type="match status" value="1"/>
</dbReference>
<keyword evidence="4 11" id="KW-0812">Transmembrane</keyword>
<evidence type="ECO:0000256" key="12">
    <source>
        <dbReference type="SAM" id="Phobius"/>
    </source>
</evidence>
<evidence type="ECO:0000256" key="5">
    <source>
        <dbReference type="ARBA" id="ARBA00022882"/>
    </source>
</evidence>
<name>A0ABM0GUW2_SACKO</name>
<dbReference type="PRINTS" id="PR01320">
    <property type="entry name" value="KIRCHANNEL"/>
</dbReference>
<keyword evidence="7 12" id="KW-1133">Transmembrane helix</keyword>
<evidence type="ECO:0000256" key="8">
    <source>
        <dbReference type="ARBA" id="ARBA00023065"/>
    </source>
</evidence>
<dbReference type="PANTHER" id="PTHR11767:SF102">
    <property type="entry name" value="INWARDLY RECTIFYING POTASSIUM CHANNEL 1, ISOFORM F"/>
    <property type="match status" value="1"/>
</dbReference>
<dbReference type="PANTHER" id="PTHR11767">
    <property type="entry name" value="INWARD RECTIFIER POTASSIUM CHANNEL"/>
    <property type="match status" value="1"/>
</dbReference>
<dbReference type="Pfam" id="PF17655">
    <property type="entry name" value="IRK_C"/>
    <property type="match status" value="1"/>
</dbReference>
<keyword evidence="3 11" id="KW-0633">Potassium transport</keyword>
<sequence>KLIPAKIKRRCMDKDGKCQPSFLKEYNRTNWRYLYDMFTTSVDMPWRYNLLMVSGVFLLSWLIFGILYYLIAIWRGDFKHIDDVNWKPCFRNFINFKSAFLYSMETQTTIGYGYRSPTEHCEEAILLALFQVIFANFFEAFIISSFLAKISRPKLRASTLIFSKTAIISEREGNVCFMFRIADLRRSQIVEGHVRLLLLKHHVTEEGEVLPLKMYDMDVGHSTGLDRVFLVWPYTVTHIIDSKSPLHEVSKEIMENSSFEIIVILEGIVEATGTTTQARTSYINDEIRWGHRFEEVLHFNGENFDIDMDRFHKTYSVHTPRCSAKDLYANQDNHNRFDDSESESDYDPRIIKRWSLKREPVVWQPLKQNRETRI</sequence>
<evidence type="ECO:0000256" key="6">
    <source>
        <dbReference type="ARBA" id="ARBA00022958"/>
    </source>
</evidence>
<evidence type="ECO:0000256" key="4">
    <source>
        <dbReference type="ARBA" id="ARBA00022692"/>
    </source>
</evidence>
<dbReference type="Proteomes" id="UP000694865">
    <property type="component" value="Unplaced"/>
</dbReference>
<evidence type="ECO:0000256" key="11">
    <source>
        <dbReference type="RuleBase" id="RU003822"/>
    </source>
</evidence>
<protein>
    <submittedName>
        <fullName evidence="16">ATP-sensitive inward rectifier potassium channel 12-like</fullName>
    </submittedName>
</protein>
<feature type="transmembrane region" description="Helical" evidence="12">
    <location>
        <begin position="50"/>
        <end position="71"/>
    </location>
</feature>
<dbReference type="Pfam" id="PF01007">
    <property type="entry name" value="IRK"/>
    <property type="match status" value="1"/>
</dbReference>
<evidence type="ECO:0000313" key="16">
    <source>
        <dbReference type="RefSeq" id="XP_002737872.2"/>
    </source>
</evidence>
<proteinExistence type="inferred from homology"/>
<keyword evidence="15" id="KW-1185">Reference proteome</keyword>
<keyword evidence="5 11" id="KW-0851">Voltage-gated channel</keyword>